<keyword evidence="2" id="KW-1185">Reference proteome</keyword>
<dbReference type="GO" id="GO:0005634">
    <property type="term" value="C:nucleus"/>
    <property type="evidence" value="ECO:0007669"/>
    <property type="project" value="TreeGrafter"/>
</dbReference>
<dbReference type="Proteomes" id="UP000504611">
    <property type="component" value="Unplaced"/>
</dbReference>
<sequence length="129" mass="14810">LFEKTMSSYTGDDPLDHWGSLVVYMESQDAVHELSQALDRLVQEFLNVEKYANDFRYVNYCIRCASFYPEPVAVYNHVFSKGVGTRTAAFYVSWAKQFEENGKIEQAEAVFQKALENQAQPAETVLNEH</sequence>
<evidence type="ECO:0000259" key="1">
    <source>
        <dbReference type="PROSITE" id="PS51489"/>
    </source>
</evidence>
<dbReference type="AlphaFoldDB" id="A0A6I9PG12"/>
<dbReference type="PANTHER" id="PTHR14030">
    <property type="entry name" value="MITOTIC CHECKPOINT SERINE/THREONINE-PROTEIN KINASE BUB1"/>
    <property type="match status" value="1"/>
</dbReference>
<evidence type="ECO:0000313" key="3">
    <source>
        <dbReference type="RefSeq" id="XP_010787157.1"/>
    </source>
</evidence>
<dbReference type="PROSITE" id="PS51489">
    <property type="entry name" value="BUB1_N"/>
    <property type="match status" value="1"/>
</dbReference>
<feature type="non-terminal residue" evidence="3">
    <location>
        <position position="1"/>
    </location>
</feature>
<dbReference type="GO" id="GO:0004672">
    <property type="term" value="F:protein kinase activity"/>
    <property type="evidence" value="ECO:0007669"/>
    <property type="project" value="TreeGrafter"/>
</dbReference>
<dbReference type="RefSeq" id="XP_010787157.1">
    <property type="nucleotide sequence ID" value="XM_010788855.1"/>
</dbReference>
<dbReference type="Gene3D" id="1.25.40.430">
    <property type="match status" value="1"/>
</dbReference>
<dbReference type="GO" id="GO:0007094">
    <property type="term" value="P:mitotic spindle assembly checkpoint signaling"/>
    <property type="evidence" value="ECO:0007669"/>
    <property type="project" value="InterPro"/>
</dbReference>
<dbReference type="PANTHER" id="PTHR14030:SF26">
    <property type="entry name" value="MITOTIC CHECKPOINT SERINE_THREONINE-PROTEIN KINASE BUB1"/>
    <property type="match status" value="1"/>
</dbReference>
<dbReference type="GeneID" id="104960701"/>
<dbReference type="GO" id="GO:0051754">
    <property type="term" value="P:meiotic sister chromatid cohesion, centromeric"/>
    <property type="evidence" value="ECO:0007669"/>
    <property type="project" value="TreeGrafter"/>
</dbReference>
<accession>A0A6I9PG12</accession>
<dbReference type="Pfam" id="PF08311">
    <property type="entry name" value="Mad3_BUB1_I"/>
    <property type="match status" value="1"/>
</dbReference>
<proteinExistence type="predicted"/>
<feature type="domain" description="BUB1 N-terminal" evidence="1">
    <location>
        <begin position="2"/>
        <end position="129"/>
    </location>
</feature>
<protein>
    <submittedName>
        <fullName evidence="3">Mitotic checkpoint serine/threonine-protein kinase BUB1-like</fullName>
    </submittedName>
</protein>
<dbReference type="InterPro" id="IPR015661">
    <property type="entry name" value="Bub1/Mad3"/>
</dbReference>
<dbReference type="OrthoDB" id="248495at2759"/>
<evidence type="ECO:0000313" key="2">
    <source>
        <dbReference type="Proteomes" id="UP000504611"/>
    </source>
</evidence>
<organism evidence="2 3">
    <name type="scientific">Notothenia coriiceps</name>
    <name type="common">black rockcod</name>
    <dbReference type="NCBI Taxonomy" id="8208"/>
    <lineage>
        <taxon>Eukaryota</taxon>
        <taxon>Metazoa</taxon>
        <taxon>Chordata</taxon>
        <taxon>Craniata</taxon>
        <taxon>Vertebrata</taxon>
        <taxon>Euteleostomi</taxon>
        <taxon>Actinopterygii</taxon>
        <taxon>Neopterygii</taxon>
        <taxon>Teleostei</taxon>
        <taxon>Neoteleostei</taxon>
        <taxon>Acanthomorphata</taxon>
        <taxon>Eupercaria</taxon>
        <taxon>Perciformes</taxon>
        <taxon>Notothenioidei</taxon>
        <taxon>Nototheniidae</taxon>
        <taxon>Notothenia</taxon>
    </lineage>
</organism>
<reference evidence="3" key="1">
    <citation type="submission" date="2025-08" db="UniProtKB">
        <authorList>
            <consortium name="RefSeq"/>
        </authorList>
    </citation>
    <scope>IDENTIFICATION</scope>
    <source>
        <tissue evidence="3">Muscle</tissue>
    </source>
</reference>
<feature type="non-terminal residue" evidence="3">
    <location>
        <position position="129"/>
    </location>
</feature>
<name>A0A6I9PG12_9TELE</name>
<dbReference type="SMART" id="SM00777">
    <property type="entry name" value="Mad3_BUB1_I"/>
    <property type="match status" value="1"/>
</dbReference>
<gene>
    <name evidence="3" type="primary">LOC104960701</name>
</gene>
<dbReference type="InterPro" id="IPR013212">
    <property type="entry name" value="Mad3/Bub1_I"/>
</dbReference>
<dbReference type="KEGG" id="ncc:104960701"/>